<dbReference type="AlphaFoldDB" id="A0A370NA46"/>
<evidence type="ECO:0000313" key="1">
    <source>
        <dbReference type="EMBL" id="RDK02459.1"/>
    </source>
</evidence>
<gene>
    <name evidence="1" type="ORF">DLM46_12765</name>
</gene>
<reference evidence="2" key="1">
    <citation type="submission" date="2018-05" db="EMBL/GenBank/DDBJ databases">
        <authorList>
            <person name="Feng T."/>
        </authorList>
    </citation>
    <scope>NUCLEOTIDE SEQUENCE [LARGE SCALE GENOMIC DNA]</scope>
    <source>
        <strain evidence="2">S27</strain>
    </source>
</reference>
<protein>
    <submittedName>
        <fullName evidence="1">Uncharacterized protein</fullName>
    </submittedName>
</protein>
<name>A0A370NA46_9BURK</name>
<proteinExistence type="predicted"/>
<organism evidence="1 2">
    <name type="scientific">Paraburkholderia lacunae</name>
    <dbReference type="NCBI Taxonomy" id="2211104"/>
    <lineage>
        <taxon>Bacteria</taxon>
        <taxon>Pseudomonadati</taxon>
        <taxon>Pseudomonadota</taxon>
        <taxon>Betaproteobacteria</taxon>
        <taxon>Burkholderiales</taxon>
        <taxon>Burkholderiaceae</taxon>
        <taxon>Paraburkholderia</taxon>
    </lineage>
</organism>
<accession>A0A370NA46</accession>
<comment type="caution">
    <text evidence="1">The sequence shown here is derived from an EMBL/GenBank/DDBJ whole genome shotgun (WGS) entry which is preliminary data.</text>
</comment>
<dbReference type="EMBL" id="QHKS01000007">
    <property type="protein sequence ID" value="RDK02459.1"/>
    <property type="molecule type" value="Genomic_DNA"/>
</dbReference>
<keyword evidence="2" id="KW-1185">Reference proteome</keyword>
<sequence length="137" mass="15091">MSVPKEHFEQKQGMSESTTHALASFWSEVKAATGNNTLGVIRMTGLLDAERSRTNPAGPLPVSATSVLGGYELGNVEPHQKGDVQQVYWLPWKNQSCEYVPMTTLTESGCRYFLTSMLTGCRFVVTETYVAHISTQS</sequence>
<evidence type="ECO:0000313" key="2">
    <source>
        <dbReference type="Proteomes" id="UP000254875"/>
    </source>
</evidence>
<dbReference type="Proteomes" id="UP000254875">
    <property type="component" value="Unassembled WGS sequence"/>
</dbReference>